<name>A0A336MSD3_CULSO</name>
<dbReference type="AlphaFoldDB" id="A0A336MSD3"/>
<feature type="coiled-coil region" evidence="5">
    <location>
        <begin position="179"/>
        <end position="206"/>
    </location>
</feature>
<evidence type="ECO:0000256" key="3">
    <source>
        <dbReference type="ARBA" id="ARBA00023242"/>
    </source>
</evidence>
<dbReference type="Gene3D" id="1.10.30.10">
    <property type="entry name" value="High mobility group box domain"/>
    <property type="match status" value="3"/>
</dbReference>
<evidence type="ECO:0000256" key="4">
    <source>
        <dbReference type="PROSITE-ProRule" id="PRU00267"/>
    </source>
</evidence>
<feature type="domain" description="HMG box" evidence="7">
    <location>
        <begin position="408"/>
        <end position="465"/>
    </location>
</feature>
<keyword evidence="5" id="KW-0175">Coiled coil</keyword>
<evidence type="ECO:0000256" key="5">
    <source>
        <dbReference type="SAM" id="Coils"/>
    </source>
</evidence>
<sequence>MGKDTLTFKINKARNRSKSICVEQPSKFEDPELDIDDENGSFSESYDAVISDTQVKPDDITEQVIEKVLASLPNNDTSGYVKTLKKIKWNEIKIGNRSEKEIQEIFNKAIKDVNKTRTLTEILNDAKKRMESFEQHPDHPKRPKSLFAMYVQDRFQQIRAENPNIETNEIMGKCSEEFKSLSEKKRQKLENRYAAALEEYNEQMSKFQLRHPDLHKPDKKSRGTPKMTSPFAYYWAERSKELEKPDIKAYSDARKEYAELGIMEKVKYIRQYFQDTNEAALSKPERKAYLEARGAPQKPLSAYAAFFQSHLEEYKHLNSTDRMKRIAEKWNKLDKETKNKYTSEANIEMELYNIKWKNFLKTLTKEELKWIELPNPQNKRKKDSDSEDNVNKKKSKVTKPSSSSIPEPVKPPEDVIAYFASKKCDGDKKAAKKKWKSLKDSKKSKYERQLEELQTTYFAELKEYLKSLSHEEVKAYKKRMKQNVKTEEEDDDSESDSD</sequence>
<feature type="domain" description="HMG box" evidence="7">
    <location>
        <begin position="296"/>
        <end position="360"/>
    </location>
</feature>
<dbReference type="PANTHER" id="PTHR46318">
    <property type="entry name" value="UPSTREAM BINDING TRANSCRIPTION FACTOR"/>
    <property type="match status" value="1"/>
</dbReference>
<dbReference type="Pfam" id="PF00505">
    <property type="entry name" value="HMG_box"/>
    <property type="match status" value="1"/>
</dbReference>
<dbReference type="SMART" id="SM00398">
    <property type="entry name" value="HMG"/>
    <property type="match status" value="2"/>
</dbReference>
<dbReference type="VEuPathDB" id="VectorBase:CSON006463"/>
<evidence type="ECO:0000256" key="1">
    <source>
        <dbReference type="ARBA" id="ARBA00004123"/>
    </source>
</evidence>
<evidence type="ECO:0000256" key="6">
    <source>
        <dbReference type="SAM" id="MobiDB-lite"/>
    </source>
</evidence>
<evidence type="ECO:0000256" key="2">
    <source>
        <dbReference type="ARBA" id="ARBA00023125"/>
    </source>
</evidence>
<feature type="region of interest" description="Disordered" evidence="6">
    <location>
        <begin position="425"/>
        <end position="444"/>
    </location>
</feature>
<evidence type="ECO:0000313" key="8">
    <source>
        <dbReference type="EMBL" id="SSX14035.1"/>
    </source>
</evidence>
<organism evidence="9">
    <name type="scientific">Culicoides sonorensis</name>
    <name type="common">Biting midge</name>
    <dbReference type="NCBI Taxonomy" id="179676"/>
    <lineage>
        <taxon>Eukaryota</taxon>
        <taxon>Metazoa</taxon>
        <taxon>Ecdysozoa</taxon>
        <taxon>Arthropoda</taxon>
        <taxon>Hexapoda</taxon>
        <taxon>Insecta</taxon>
        <taxon>Pterygota</taxon>
        <taxon>Neoptera</taxon>
        <taxon>Endopterygota</taxon>
        <taxon>Diptera</taxon>
        <taxon>Nematocera</taxon>
        <taxon>Chironomoidea</taxon>
        <taxon>Ceratopogonidae</taxon>
        <taxon>Ceratopogoninae</taxon>
        <taxon>Culicoides</taxon>
        <taxon>Monoculicoides</taxon>
    </lineage>
</organism>
<feature type="compositionally biased region" description="Acidic residues" evidence="6">
    <location>
        <begin position="487"/>
        <end position="498"/>
    </location>
</feature>
<keyword evidence="2 4" id="KW-0238">DNA-binding</keyword>
<feature type="domain" description="HMG box" evidence="7">
    <location>
        <begin position="140"/>
        <end position="208"/>
    </location>
</feature>
<feature type="DNA-binding region" description="HMG box" evidence="4">
    <location>
        <begin position="408"/>
        <end position="465"/>
    </location>
</feature>
<protein>
    <submittedName>
        <fullName evidence="9">CSON006463 protein</fullName>
    </submittedName>
</protein>
<dbReference type="GO" id="GO:0003677">
    <property type="term" value="F:DNA binding"/>
    <property type="evidence" value="ECO:0007669"/>
    <property type="project" value="UniProtKB-UniRule"/>
</dbReference>
<dbReference type="InterPro" id="IPR036910">
    <property type="entry name" value="HMG_box_dom_sf"/>
</dbReference>
<dbReference type="PANTHER" id="PTHR46318:SF3">
    <property type="entry name" value="UPSTREAM BINDING TRANSCRIPTION FACTOR"/>
    <property type="match status" value="1"/>
</dbReference>
<dbReference type="OMA" id="KMRRYRT"/>
<dbReference type="PROSITE" id="PS50118">
    <property type="entry name" value="HMG_BOX_2"/>
    <property type="match status" value="3"/>
</dbReference>
<proteinExistence type="predicted"/>
<dbReference type="EMBL" id="UFQT01002437">
    <property type="protein sequence ID" value="SSX33454.1"/>
    <property type="molecule type" value="Genomic_DNA"/>
</dbReference>
<accession>A0A336MSD3</accession>
<evidence type="ECO:0000259" key="7">
    <source>
        <dbReference type="PROSITE" id="PS50118"/>
    </source>
</evidence>
<keyword evidence="3 4" id="KW-0539">Nucleus</keyword>
<reference evidence="8" key="1">
    <citation type="submission" date="2018-04" db="EMBL/GenBank/DDBJ databases">
        <authorList>
            <person name="Go L.Y."/>
            <person name="Mitchell J.A."/>
        </authorList>
    </citation>
    <scope>NUCLEOTIDE SEQUENCE</scope>
    <source>
        <tissue evidence="8">Whole organism</tissue>
    </source>
</reference>
<feature type="region of interest" description="Disordered" evidence="6">
    <location>
        <begin position="376"/>
        <end position="412"/>
    </location>
</feature>
<dbReference type="SUPFAM" id="SSF47095">
    <property type="entry name" value="HMG-box"/>
    <property type="match status" value="3"/>
</dbReference>
<dbReference type="EMBL" id="UFQS01002437">
    <property type="protein sequence ID" value="SSX14035.1"/>
    <property type="molecule type" value="Genomic_DNA"/>
</dbReference>
<feature type="DNA-binding region" description="HMG box" evidence="4">
    <location>
        <begin position="296"/>
        <end position="360"/>
    </location>
</feature>
<gene>
    <name evidence="9" type="primary">CSON006463</name>
</gene>
<reference evidence="9" key="2">
    <citation type="submission" date="2018-07" db="EMBL/GenBank/DDBJ databases">
        <authorList>
            <person name="Quirk P.G."/>
            <person name="Krulwich T.A."/>
        </authorList>
    </citation>
    <scope>NUCLEOTIDE SEQUENCE</scope>
</reference>
<dbReference type="GO" id="GO:0005634">
    <property type="term" value="C:nucleus"/>
    <property type="evidence" value="ECO:0007669"/>
    <property type="project" value="UniProtKB-SubCell"/>
</dbReference>
<dbReference type="InterPro" id="IPR051762">
    <property type="entry name" value="UBF1"/>
</dbReference>
<feature type="DNA-binding region" description="HMG box" evidence="4">
    <location>
        <begin position="140"/>
        <end position="208"/>
    </location>
</feature>
<evidence type="ECO:0000313" key="9">
    <source>
        <dbReference type="EMBL" id="SSX33454.1"/>
    </source>
</evidence>
<feature type="region of interest" description="Disordered" evidence="6">
    <location>
        <begin position="479"/>
        <end position="498"/>
    </location>
</feature>
<comment type="subcellular location">
    <subcellularLocation>
        <location evidence="1">Nucleus</location>
    </subcellularLocation>
</comment>
<dbReference type="InterPro" id="IPR009071">
    <property type="entry name" value="HMG_box_dom"/>
</dbReference>